<feature type="domain" description="Solute-binding protein family 3/N-terminal" evidence="2">
    <location>
        <begin position="54"/>
        <end position="260"/>
    </location>
</feature>
<dbReference type="PANTHER" id="PTHR30024">
    <property type="entry name" value="ALIPHATIC SULFONATES-BINDING PROTEIN-RELATED"/>
    <property type="match status" value="1"/>
</dbReference>
<accession>A0ABM7KRP5</accession>
<dbReference type="InterPro" id="IPR010067">
    <property type="entry name" value="ABC_SsuA_sub-bd"/>
</dbReference>
<name>A0ABM7KRP5_9MYCO</name>
<proteinExistence type="inferred from homology"/>
<comment type="similarity">
    <text evidence="1">Belongs to the bacterial solute-binding protein SsuA/TauA family.</text>
</comment>
<dbReference type="PANTHER" id="PTHR30024:SF48">
    <property type="entry name" value="ABC TRANSPORTER SUBSTRATE-BINDING PROTEIN"/>
    <property type="match status" value="1"/>
</dbReference>
<dbReference type="NCBIfam" id="TIGR01728">
    <property type="entry name" value="SsuA_fam"/>
    <property type="match status" value="1"/>
</dbReference>
<dbReference type="SMART" id="SM00062">
    <property type="entry name" value="PBPb"/>
    <property type="match status" value="1"/>
</dbReference>
<evidence type="ECO:0000259" key="2">
    <source>
        <dbReference type="SMART" id="SM00062"/>
    </source>
</evidence>
<evidence type="ECO:0000256" key="1">
    <source>
        <dbReference type="ARBA" id="ARBA00010742"/>
    </source>
</evidence>
<dbReference type="Gene3D" id="3.40.190.10">
    <property type="entry name" value="Periplasmic binding protein-like II"/>
    <property type="match status" value="2"/>
</dbReference>
<dbReference type="Pfam" id="PF12974">
    <property type="entry name" value="Phosphonate-bd"/>
    <property type="match status" value="1"/>
</dbReference>
<evidence type="ECO:0000313" key="4">
    <source>
        <dbReference type="Proteomes" id="UP000467379"/>
    </source>
</evidence>
<dbReference type="EMBL" id="AP022606">
    <property type="protein sequence ID" value="BBZ13806.1"/>
    <property type="molecule type" value="Genomic_DNA"/>
</dbReference>
<protein>
    <submittedName>
        <fullName evidence="3">ABC transporter substrate-binding protein</fullName>
    </submittedName>
</protein>
<dbReference type="Proteomes" id="UP000467379">
    <property type="component" value="Chromosome"/>
</dbReference>
<keyword evidence="4" id="KW-1185">Reference proteome</keyword>
<evidence type="ECO:0000313" key="3">
    <source>
        <dbReference type="EMBL" id="BBZ13806.1"/>
    </source>
</evidence>
<dbReference type="SUPFAM" id="SSF53850">
    <property type="entry name" value="Periplasmic binding protein-like II"/>
    <property type="match status" value="1"/>
</dbReference>
<dbReference type="CDD" id="cd13558">
    <property type="entry name" value="PBP2_SsuA_like_2"/>
    <property type="match status" value="1"/>
</dbReference>
<gene>
    <name evidence="3" type="ORF">MBRA_40010</name>
</gene>
<sequence>MPNSARDVLSLRRYTAVLLTVIALLLPACVARQRATGPAHEPAKVPLSQLADLTLQVGDQKSVGTESMLRAAGQLDHLPYRITFSTFASGPPMVEAATAGKIDVAITGDTPPIFGAAANAHIKVLSAYEGGGPGDQILVHTDSAIQSVDGLRGKTIALAKGSSAHANVLDQLDKAGLKPADVHLVFLQPADALSGFRNGQVDAWAVWDPYTAQAEQQLPVRGLVSRKHKYSFAIASDEGLADPKRNTALGDLLTRYANAAVWAREHPREWAAKYAESAGLDPAVAAVAQGRTLRQPTPLDDTVIGAEQRLADLLAADGQIRSAPRFADWVDRRFDHAPESR</sequence>
<dbReference type="InterPro" id="IPR001638">
    <property type="entry name" value="Solute-binding_3/MltF_N"/>
</dbReference>
<organism evidence="3 4">
    <name type="scientific">Mycobacterium branderi</name>
    <dbReference type="NCBI Taxonomy" id="43348"/>
    <lineage>
        <taxon>Bacteria</taxon>
        <taxon>Bacillati</taxon>
        <taxon>Actinomycetota</taxon>
        <taxon>Actinomycetes</taxon>
        <taxon>Mycobacteriales</taxon>
        <taxon>Mycobacteriaceae</taxon>
        <taxon>Mycobacterium</taxon>
    </lineage>
</organism>
<reference evidence="3 4" key="1">
    <citation type="journal article" date="2019" name="Emerg. Microbes Infect.">
        <title>Comprehensive subspecies identification of 175 nontuberculous mycobacteria species based on 7547 genomic profiles.</title>
        <authorList>
            <person name="Matsumoto Y."/>
            <person name="Kinjo T."/>
            <person name="Motooka D."/>
            <person name="Nabeya D."/>
            <person name="Jung N."/>
            <person name="Uechi K."/>
            <person name="Horii T."/>
            <person name="Iida T."/>
            <person name="Fujita J."/>
            <person name="Nakamura S."/>
        </authorList>
    </citation>
    <scope>NUCLEOTIDE SEQUENCE [LARGE SCALE GENOMIC DNA]</scope>
    <source>
        <strain evidence="3 4">JCM 12687</strain>
    </source>
</reference>